<feature type="transmembrane region" description="Helical" evidence="1">
    <location>
        <begin position="57"/>
        <end position="78"/>
    </location>
</feature>
<dbReference type="RefSeq" id="WP_066225920.1">
    <property type="nucleotide sequence ID" value="NZ_JARTFQ010000005.1"/>
</dbReference>
<evidence type="ECO:0000313" key="3">
    <source>
        <dbReference type="Proteomes" id="UP001342826"/>
    </source>
</evidence>
<sequence>MISQCKRAAKQALQGRWWFMVGAGLILTMLNSIPSLISPATYVDEESLTALQQFIDFTTLILSILLIPLSVGWFWLTLEITRNKNVEMAMLFEPFFKMFWKSIWVSIVIGFFTFLWTLLLIIPGIIKAISYSFTLYILKDRPELPAIQAITESRKMINGYKGKAFLLSLSFIGWFLLGIITLGLGFLFIYPYYSVTYAQFYEEVKGKQNDIKVDE</sequence>
<evidence type="ECO:0000256" key="1">
    <source>
        <dbReference type="SAM" id="Phobius"/>
    </source>
</evidence>
<keyword evidence="1" id="KW-0472">Membrane</keyword>
<proteinExistence type="predicted"/>
<comment type="caution">
    <text evidence="2">The sequence shown here is derived from an EMBL/GenBank/DDBJ whole genome shotgun (WGS) entry which is preliminary data.</text>
</comment>
<dbReference type="PANTHER" id="PTHR40076">
    <property type="entry name" value="MEMBRANE PROTEIN-RELATED"/>
    <property type="match status" value="1"/>
</dbReference>
<feature type="transmembrane region" description="Helical" evidence="1">
    <location>
        <begin position="164"/>
        <end position="193"/>
    </location>
</feature>
<keyword evidence="1" id="KW-0812">Transmembrane</keyword>
<keyword evidence="3" id="KW-1185">Reference proteome</keyword>
<gene>
    <name evidence="2" type="ORF">P9271_13005</name>
</gene>
<dbReference type="Proteomes" id="UP001342826">
    <property type="component" value="Unassembled WGS sequence"/>
</dbReference>
<feature type="transmembrane region" description="Helical" evidence="1">
    <location>
        <begin position="17"/>
        <end position="37"/>
    </location>
</feature>
<dbReference type="GeneID" id="301139870"/>
<organism evidence="2 3">
    <name type="scientific">Metabacillus fastidiosus</name>
    <dbReference type="NCBI Taxonomy" id="1458"/>
    <lineage>
        <taxon>Bacteria</taxon>
        <taxon>Bacillati</taxon>
        <taxon>Bacillota</taxon>
        <taxon>Bacilli</taxon>
        <taxon>Bacillales</taxon>
        <taxon>Bacillaceae</taxon>
        <taxon>Metabacillus</taxon>
    </lineage>
</organism>
<keyword evidence="1" id="KW-1133">Transmembrane helix</keyword>
<reference evidence="2 3" key="1">
    <citation type="submission" date="2023-03" db="EMBL/GenBank/DDBJ databases">
        <title>Bacillus Genome Sequencing.</title>
        <authorList>
            <person name="Dunlap C."/>
        </authorList>
    </citation>
    <scope>NUCLEOTIDE SEQUENCE [LARGE SCALE GENOMIC DNA]</scope>
    <source>
        <strain evidence="2 3">NRS-1717</strain>
    </source>
</reference>
<dbReference type="InterPro" id="IPR010380">
    <property type="entry name" value="DUF975"/>
</dbReference>
<accession>A0ABU6NZF7</accession>
<evidence type="ECO:0000313" key="2">
    <source>
        <dbReference type="EMBL" id="MED4402235.1"/>
    </source>
</evidence>
<protein>
    <submittedName>
        <fullName evidence="2">DUF975 family protein</fullName>
    </submittedName>
</protein>
<feature type="transmembrane region" description="Helical" evidence="1">
    <location>
        <begin position="98"/>
        <end position="115"/>
    </location>
</feature>
<dbReference type="Pfam" id="PF06161">
    <property type="entry name" value="DUF975"/>
    <property type="match status" value="1"/>
</dbReference>
<dbReference type="PANTHER" id="PTHR40076:SF1">
    <property type="entry name" value="MEMBRANE PROTEIN"/>
    <property type="match status" value="1"/>
</dbReference>
<dbReference type="EMBL" id="JARTFS010000011">
    <property type="protein sequence ID" value="MED4402235.1"/>
    <property type="molecule type" value="Genomic_DNA"/>
</dbReference>
<name>A0ABU6NZF7_9BACI</name>